<keyword evidence="2" id="KW-1185">Reference proteome</keyword>
<dbReference type="Gene3D" id="3.40.30.10">
    <property type="entry name" value="Glutaredoxin"/>
    <property type="match status" value="1"/>
</dbReference>
<dbReference type="Pfam" id="PF14595">
    <property type="entry name" value="Thioredoxin_9"/>
    <property type="match status" value="1"/>
</dbReference>
<evidence type="ECO:0000313" key="2">
    <source>
        <dbReference type="Proteomes" id="UP001357452"/>
    </source>
</evidence>
<protein>
    <submittedName>
        <fullName evidence="1">Thioredoxin family protein</fullName>
    </submittedName>
</protein>
<name>A0ABU7RDJ4_9BACT</name>
<dbReference type="SUPFAM" id="SSF52833">
    <property type="entry name" value="Thioredoxin-like"/>
    <property type="match status" value="1"/>
</dbReference>
<comment type="caution">
    <text evidence="1">The sequence shown here is derived from an EMBL/GenBank/DDBJ whole genome shotgun (WGS) entry which is preliminary data.</text>
</comment>
<dbReference type="InterPro" id="IPR036249">
    <property type="entry name" value="Thioredoxin-like_sf"/>
</dbReference>
<reference evidence="1 2" key="1">
    <citation type="submission" date="2024-01" db="EMBL/GenBank/DDBJ databases">
        <title>Niabella digestum sp. nov., isolated from waste digestion system.</title>
        <authorList>
            <person name="Zhang L."/>
        </authorList>
    </citation>
    <scope>NUCLEOTIDE SEQUENCE [LARGE SCALE GENOMIC DNA]</scope>
    <source>
        <strain evidence="1 2">A18</strain>
    </source>
</reference>
<evidence type="ECO:0000313" key="1">
    <source>
        <dbReference type="EMBL" id="MEE6186058.1"/>
    </source>
</evidence>
<dbReference type="RefSeq" id="WP_330973463.1">
    <property type="nucleotide sequence ID" value="NZ_JAZGLY010000001.1"/>
</dbReference>
<sequence>MRALNWKEYVDYMQEIVNGHYTQPPYDKPDYHHYTKMNEARQRRWLKANPLTQETVAAIKQINTPQQWVVITEPWCGDAAHIVPIIYLMSTLNNKITLWFQLRDSGSEIDKYLTNGSRSIPILIVRNAEGDELFYWGPRPKQGQELYLSLAARKASLDEMIVTLQNYYNADKSLSIQQEIVSLLSAHLQ</sequence>
<dbReference type="EMBL" id="JAZGLY010000001">
    <property type="protein sequence ID" value="MEE6186058.1"/>
    <property type="molecule type" value="Genomic_DNA"/>
</dbReference>
<accession>A0ABU7RDJ4</accession>
<gene>
    <name evidence="1" type="ORF">V2H41_02105</name>
</gene>
<dbReference type="Proteomes" id="UP001357452">
    <property type="component" value="Unassembled WGS sequence"/>
</dbReference>
<organism evidence="1 2">
    <name type="scientific">Niabella digestorum</name>
    <dbReference type="NCBI Taxonomy" id="3117701"/>
    <lineage>
        <taxon>Bacteria</taxon>
        <taxon>Pseudomonadati</taxon>
        <taxon>Bacteroidota</taxon>
        <taxon>Chitinophagia</taxon>
        <taxon>Chitinophagales</taxon>
        <taxon>Chitinophagaceae</taxon>
        <taxon>Niabella</taxon>
    </lineage>
</organism>
<proteinExistence type="predicted"/>